<feature type="domain" description="NB-ARC" evidence="2">
    <location>
        <begin position="166"/>
        <end position="346"/>
    </location>
</feature>
<dbReference type="GO" id="GO:0043531">
    <property type="term" value="F:ADP binding"/>
    <property type="evidence" value="ECO:0007669"/>
    <property type="project" value="InterPro"/>
</dbReference>
<dbReference type="InterPro" id="IPR032675">
    <property type="entry name" value="LRR_dom_sf"/>
</dbReference>
<evidence type="ECO:0000256" key="1">
    <source>
        <dbReference type="ARBA" id="ARBA00022821"/>
    </source>
</evidence>
<dbReference type="PRINTS" id="PR00364">
    <property type="entry name" value="DISEASERSIST"/>
</dbReference>
<evidence type="ECO:0000313" key="5">
    <source>
        <dbReference type="Proteomes" id="UP000604825"/>
    </source>
</evidence>
<comment type="caution">
    <text evidence="4">The sequence shown here is derived from an EMBL/GenBank/DDBJ whole genome shotgun (WGS) entry which is preliminary data.</text>
</comment>
<dbReference type="Pfam" id="PF23559">
    <property type="entry name" value="WHD_DRP"/>
    <property type="match status" value="1"/>
</dbReference>
<dbReference type="GO" id="GO:0098542">
    <property type="term" value="P:defense response to other organism"/>
    <property type="evidence" value="ECO:0007669"/>
    <property type="project" value="TreeGrafter"/>
</dbReference>
<keyword evidence="1" id="KW-0611">Plant defense</keyword>
<keyword evidence="5" id="KW-1185">Reference proteome</keyword>
<dbReference type="OrthoDB" id="37484at2759"/>
<dbReference type="PANTHER" id="PTHR23155:SF1084">
    <property type="entry name" value="OS05G0414300 PROTEIN"/>
    <property type="match status" value="1"/>
</dbReference>
<evidence type="ECO:0008006" key="6">
    <source>
        <dbReference type="Google" id="ProtNLM"/>
    </source>
</evidence>
<dbReference type="SUPFAM" id="SSF52058">
    <property type="entry name" value="L domain-like"/>
    <property type="match status" value="1"/>
</dbReference>
<dbReference type="Gene3D" id="3.80.10.10">
    <property type="entry name" value="Ribonuclease Inhibitor"/>
    <property type="match status" value="1"/>
</dbReference>
<dbReference type="SUPFAM" id="SSF52540">
    <property type="entry name" value="P-loop containing nucleoside triphosphate hydrolases"/>
    <property type="match status" value="1"/>
</dbReference>
<gene>
    <name evidence="4" type="ORF">NCGR_LOCUS57916</name>
</gene>
<proteinExistence type="predicted"/>
<evidence type="ECO:0000259" key="3">
    <source>
        <dbReference type="Pfam" id="PF23559"/>
    </source>
</evidence>
<evidence type="ECO:0000259" key="2">
    <source>
        <dbReference type="Pfam" id="PF00931"/>
    </source>
</evidence>
<protein>
    <recommendedName>
        <fullName evidence="6">NB-ARC domain-containing protein</fullName>
    </recommendedName>
</protein>
<dbReference type="InterPro" id="IPR044974">
    <property type="entry name" value="Disease_R_plants"/>
</dbReference>
<dbReference type="Pfam" id="PF00931">
    <property type="entry name" value="NB-ARC"/>
    <property type="match status" value="1"/>
</dbReference>
<organism evidence="4 5">
    <name type="scientific">Miscanthus lutarioriparius</name>
    <dbReference type="NCBI Taxonomy" id="422564"/>
    <lineage>
        <taxon>Eukaryota</taxon>
        <taxon>Viridiplantae</taxon>
        <taxon>Streptophyta</taxon>
        <taxon>Embryophyta</taxon>
        <taxon>Tracheophyta</taxon>
        <taxon>Spermatophyta</taxon>
        <taxon>Magnoliopsida</taxon>
        <taxon>Liliopsida</taxon>
        <taxon>Poales</taxon>
        <taxon>Poaceae</taxon>
        <taxon>PACMAD clade</taxon>
        <taxon>Panicoideae</taxon>
        <taxon>Andropogonodae</taxon>
        <taxon>Andropogoneae</taxon>
        <taxon>Saccharinae</taxon>
        <taxon>Miscanthus</taxon>
    </lineage>
</organism>
<reference evidence="4" key="1">
    <citation type="submission" date="2020-10" db="EMBL/GenBank/DDBJ databases">
        <authorList>
            <person name="Han B."/>
            <person name="Lu T."/>
            <person name="Zhao Q."/>
            <person name="Huang X."/>
            <person name="Zhao Y."/>
        </authorList>
    </citation>
    <scope>NUCLEOTIDE SEQUENCE</scope>
</reference>
<dbReference type="InterPro" id="IPR058922">
    <property type="entry name" value="WHD_DRP"/>
</dbReference>
<feature type="domain" description="Disease resistance protein winged helix" evidence="3">
    <location>
        <begin position="429"/>
        <end position="499"/>
    </location>
</feature>
<sequence length="658" mass="73372">MPAPAPWPVSQDVAALADRASALSRAAAGPRNPLGALTAALLRIQPVARELERWRWLAPGDPELADLHAWFFELRDAVADAEDILDELHRRRQVGPPLSACVYATFRGPGQKLRRLAERLDRACDDSERLRPGRGSAVAGCGVRSPNRVTGSVLAERKVFGRGEECDSIIARLVDDCEETCRSVAPVVAVVGHGGIGKTTVAQCVYNDARIEARFDMRAWICVWDRSDEAELTREILQSIGCADDTLCDDGLASLDSLQVELEKLVASKRFLLVLDDVWIDEGKTEKENRSMWKKVLAPLRSAAIGSKVLVTTRMKLVAEVLNAGHVVSLDRLRSSDCCLLLKEVALGGQPMDFPPDLQDIIGAIVANVKGSPLAAKAIGQMISSTRSTRKWRALMNTEISDNIIISSLQLSYQHLPSHLQRCFAYCSIFPTTWRFNRFDLVKMWMALGFIQPPTDEGKGTEDLGQKYFDDLLSRSFFGTANKDQQTYYFLDDLMHILAQHFSAHDCMKINEDVPFVIPPTVRHLSISTDYLPQLKSKYRLGRLRTLLVLRSPSLSSSHFPRKLLAKFKNLRVLDLSESDIAELPETISQLVHLHYLAFSGITNKLPKSTYRLKPLEVRDIPILLFHDNHPGGVSKFVTVKHPKTWCGVRLIKALISV</sequence>
<dbReference type="InterPro" id="IPR027417">
    <property type="entry name" value="P-loop_NTPase"/>
</dbReference>
<dbReference type="InterPro" id="IPR036388">
    <property type="entry name" value="WH-like_DNA-bd_sf"/>
</dbReference>
<evidence type="ECO:0000313" key="4">
    <source>
        <dbReference type="EMBL" id="CAD6333818.1"/>
    </source>
</evidence>
<dbReference type="EMBL" id="CAJGYO010000017">
    <property type="protein sequence ID" value="CAD6333818.1"/>
    <property type="molecule type" value="Genomic_DNA"/>
</dbReference>
<dbReference type="InterPro" id="IPR002182">
    <property type="entry name" value="NB-ARC"/>
</dbReference>
<dbReference type="AlphaFoldDB" id="A0A811RYE8"/>
<dbReference type="Gene3D" id="3.40.50.300">
    <property type="entry name" value="P-loop containing nucleotide triphosphate hydrolases"/>
    <property type="match status" value="1"/>
</dbReference>
<name>A0A811RYE8_9POAL</name>
<dbReference type="Gene3D" id="1.10.10.10">
    <property type="entry name" value="Winged helix-like DNA-binding domain superfamily/Winged helix DNA-binding domain"/>
    <property type="match status" value="1"/>
</dbReference>
<dbReference type="Proteomes" id="UP000604825">
    <property type="component" value="Unassembled WGS sequence"/>
</dbReference>
<accession>A0A811RYE8</accession>
<dbReference type="PANTHER" id="PTHR23155">
    <property type="entry name" value="DISEASE RESISTANCE PROTEIN RP"/>
    <property type="match status" value="1"/>
</dbReference>